<evidence type="ECO:0000313" key="10">
    <source>
        <dbReference type="EMBL" id="TXB63955.1"/>
    </source>
</evidence>
<dbReference type="InterPro" id="IPR054566">
    <property type="entry name" value="ManC/GMP-like_b-helix"/>
</dbReference>
<dbReference type="CDD" id="cd02509">
    <property type="entry name" value="GDP-M1P_Guanylyltransferase"/>
    <property type="match status" value="1"/>
</dbReference>
<evidence type="ECO:0000256" key="6">
    <source>
        <dbReference type="ARBA" id="ARBA00023134"/>
    </source>
</evidence>
<dbReference type="Proteomes" id="UP000321721">
    <property type="component" value="Unassembled WGS sequence"/>
</dbReference>
<keyword evidence="3 10" id="KW-0808">Transferase</keyword>
<evidence type="ECO:0000256" key="1">
    <source>
        <dbReference type="ARBA" id="ARBA00006115"/>
    </source>
</evidence>
<gene>
    <name evidence="10" type="ORF">FRY74_11935</name>
</gene>
<comment type="similarity">
    <text evidence="1">Belongs to the mannose-6-phosphate isomerase type 2 family.</text>
</comment>
<dbReference type="PANTHER" id="PTHR46390">
    <property type="entry name" value="MANNOSE-1-PHOSPHATE GUANYLYLTRANSFERASE"/>
    <property type="match status" value="1"/>
</dbReference>
<feature type="domain" description="MannoseP isomerase/GMP-like beta-helix" evidence="9">
    <location>
        <begin position="298"/>
        <end position="350"/>
    </location>
</feature>
<evidence type="ECO:0000259" key="8">
    <source>
        <dbReference type="Pfam" id="PF00483"/>
    </source>
</evidence>
<dbReference type="Pfam" id="PF22640">
    <property type="entry name" value="ManC_GMP_beta-helix"/>
    <property type="match status" value="1"/>
</dbReference>
<dbReference type="RefSeq" id="WP_147101905.1">
    <property type="nucleotide sequence ID" value="NZ_VOOS01000006.1"/>
</dbReference>
<dbReference type="InterPro" id="IPR049577">
    <property type="entry name" value="GMPP_N"/>
</dbReference>
<evidence type="ECO:0000256" key="7">
    <source>
        <dbReference type="ARBA" id="ARBA00047343"/>
    </source>
</evidence>
<evidence type="ECO:0000256" key="3">
    <source>
        <dbReference type="ARBA" id="ARBA00022679"/>
    </source>
</evidence>
<accession>A0A5C6RPS2</accession>
<dbReference type="EC" id="2.7.7.13" evidence="2"/>
<sequence>MNTNNYCVIMAGGIGSRFWPMSKTSHPKQFIDILGTGQTLIQQTYSRLKKICPEENIYIVTNEMYEDLIIQQLAGITKEQIICEPSRKNTAPCIAYANYKIAEKNPNANIVVAPADHLILKEDEFVKVVNMALAFTENNDCLVTLGITPSRPDTGYGYIQFDTNASANGEIKKVKTFTEKPDLELAKQFVESGEFCWNSGMFIWSLKSINKAFETLLPTMDGIFKEGVGLYNTPAEKEFINKSYSVCKNISIDYGIMEKSNNVHVISADIGWSDLGTWGSIYTHLDHDDQQNAVVGDNVMLYDSEKNIINVPKDKLVVLQGLDDFIVVDTNEVLMVCKKQDEQKIKQFVNDIKLSKDAKYY</sequence>
<dbReference type="InterPro" id="IPR029044">
    <property type="entry name" value="Nucleotide-diphossugar_trans"/>
</dbReference>
<dbReference type="FunFam" id="3.90.550.10:FF:000046">
    <property type="entry name" value="Mannose-1-phosphate guanylyltransferase (GDP)"/>
    <property type="match status" value="1"/>
</dbReference>
<evidence type="ECO:0000256" key="4">
    <source>
        <dbReference type="ARBA" id="ARBA00022695"/>
    </source>
</evidence>
<evidence type="ECO:0000259" key="9">
    <source>
        <dbReference type="Pfam" id="PF22640"/>
    </source>
</evidence>
<feature type="domain" description="Nucleotidyl transferase" evidence="8">
    <location>
        <begin position="8"/>
        <end position="287"/>
    </location>
</feature>
<evidence type="ECO:0000313" key="11">
    <source>
        <dbReference type="Proteomes" id="UP000321721"/>
    </source>
</evidence>
<dbReference type="SUPFAM" id="SSF53448">
    <property type="entry name" value="Nucleotide-diphospho-sugar transferases"/>
    <property type="match status" value="1"/>
</dbReference>
<reference evidence="10 11" key="1">
    <citation type="submission" date="2019-08" db="EMBL/GenBank/DDBJ databases">
        <title>Genome of Vicingus serpentipes NCIMB 15042.</title>
        <authorList>
            <person name="Bowman J.P."/>
        </authorList>
    </citation>
    <scope>NUCLEOTIDE SEQUENCE [LARGE SCALE GENOMIC DNA]</scope>
    <source>
        <strain evidence="10 11">NCIMB 15042</strain>
    </source>
</reference>
<evidence type="ECO:0000256" key="5">
    <source>
        <dbReference type="ARBA" id="ARBA00022741"/>
    </source>
</evidence>
<evidence type="ECO:0000256" key="2">
    <source>
        <dbReference type="ARBA" id="ARBA00012387"/>
    </source>
</evidence>
<dbReference type="Pfam" id="PF00483">
    <property type="entry name" value="NTP_transferase"/>
    <property type="match status" value="1"/>
</dbReference>
<proteinExistence type="inferred from homology"/>
<dbReference type="SUPFAM" id="SSF159283">
    <property type="entry name" value="Guanosine diphospho-D-mannose pyrophosphorylase/mannose-6-phosphate isomerase linker domain"/>
    <property type="match status" value="1"/>
</dbReference>
<protein>
    <recommendedName>
        <fullName evidence="2">mannose-1-phosphate guanylyltransferase</fullName>
        <ecNumber evidence="2">2.7.7.13</ecNumber>
    </recommendedName>
</protein>
<comment type="caution">
    <text evidence="10">The sequence shown here is derived from an EMBL/GenBank/DDBJ whole genome shotgun (WGS) entry which is preliminary data.</text>
</comment>
<dbReference type="PANTHER" id="PTHR46390:SF1">
    <property type="entry name" value="MANNOSE-1-PHOSPHATE GUANYLYLTRANSFERASE"/>
    <property type="match status" value="1"/>
</dbReference>
<dbReference type="GO" id="GO:0009298">
    <property type="term" value="P:GDP-mannose biosynthetic process"/>
    <property type="evidence" value="ECO:0007669"/>
    <property type="project" value="TreeGrafter"/>
</dbReference>
<dbReference type="Gene3D" id="3.90.550.10">
    <property type="entry name" value="Spore Coat Polysaccharide Biosynthesis Protein SpsA, Chain A"/>
    <property type="match status" value="1"/>
</dbReference>
<keyword evidence="5" id="KW-0547">Nucleotide-binding</keyword>
<dbReference type="GO" id="GO:0004475">
    <property type="term" value="F:mannose-1-phosphate guanylyltransferase (GTP) activity"/>
    <property type="evidence" value="ECO:0007669"/>
    <property type="project" value="UniProtKB-EC"/>
</dbReference>
<dbReference type="EMBL" id="VOOS01000006">
    <property type="protein sequence ID" value="TXB63955.1"/>
    <property type="molecule type" value="Genomic_DNA"/>
</dbReference>
<dbReference type="InterPro" id="IPR051161">
    <property type="entry name" value="Mannose-6P_isomerase_type2"/>
</dbReference>
<keyword evidence="11" id="KW-1185">Reference proteome</keyword>
<comment type="catalytic activity">
    <reaction evidence="7">
        <text>alpha-D-mannose 1-phosphate + GTP + H(+) = GDP-alpha-D-mannose + diphosphate</text>
        <dbReference type="Rhea" id="RHEA:15229"/>
        <dbReference type="ChEBI" id="CHEBI:15378"/>
        <dbReference type="ChEBI" id="CHEBI:33019"/>
        <dbReference type="ChEBI" id="CHEBI:37565"/>
        <dbReference type="ChEBI" id="CHEBI:57527"/>
        <dbReference type="ChEBI" id="CHEBI:58409"/>
        <dbReference type="EC" id="2.7.7.13"/>
    </reaction>
</comment>
<organism evidence="10 11">
    <name type="scientific">Vicingus serpentipes</name>
    <dbReference type="NCBI Taxonomy" id="1926625"/>
    <lineage>
        <taxon>Bacteria</taxon>
        <taxon>Pseudomonadati</taxon>
        <taxon>Bacteroidota</taxon>
        <taxon>Flavobacteriia</taxon>
        <taxon>Flavobacteriales</taxon>
        <taxon>Vicingaceae</taxon>
        <taxon>Vicingus</taxon>
    </lineage>
</organism>
<name>A0A5C6RPS2_9FLAO</name>
<dbReference type="InterPro" id="IPR005835">
    <property type="entry name" value="NTP_transferase_dom"/>
</dbReference>
<keyword evidence="4 10" id="KW-0548">Nucleotidyltransferase</keyword>
<dbReference type="GO" id="GO:0005525">
    <property type="term" value="F:GTP binding"/>
    <property type="evidence" value="ECO:0007669"/>
    <property type="project" value="UniProtKB-KW"/>
</dbReference>
<dbReference type="OrthoDB" id="9806359at2"/>
<dbReference type="AlphaFoldDB" id="A0A5C6RPS2"/>
<keyword evidence="6" id="KW-0342">GTP-binding</keyword>